<evidence type="ECO:0000256" key="6">
    <source>
        <dbReference type="ARBA" id="ARBA00035244"/>
    </source>
</evidence>
<dbReference type="AlphaFoldDB" id="A0A177Y0X2"/>
<reference evidence="9 12" key="2">
    <citation type="submission" date="2024-06" db="EMBL/GenBank/DDBJ databases">
        <authorList>
            <person name="Steensen K."/>
            <person name="Seneca J."/>
            <person name="Bartlau N."/>
            <person name="Yu A.X."/>
            <person name="Polz M.F."/>
        </authorList>
    </citation>
    <scope>NUCLEOTIDE SEQUENCE [LARGE SCALE GENOMIC DNA]</scope>
    <source>
        <strain evidence="9 12">1F146</strain>
    </source>
</reference>
<dbReference type="InterPro" id="IPR023574">
    <property type="entry name" value="Ribosomal_uL4_dom_sf"/>
</dbReference>
<dbReference type="HAMAP" id="MF_01328_B">
    <property type="entry name" value="Ribosomal_uL4_B"/>
    <property type="match status" value="1"/>
</dbReference>
<dbReference type="GO" id="GO:1990904">
    <property type="term" value="C:ribonucleoprotein complex"/>
    <property type="evidence" value="ECO:0007669"/>
    <property type="project" value="UniProtKB-KW"/>
</dbReference>
<evidence type="ECO:0000256" key="4">
    <source>
        <dbReference type="ARBA" id="ARBA00022980"/>
    </source>
</evidence>
<dbReference type="GO" id="GO:0003735">
    <property type="term" value="F:structural constituent of ribosome"/>
    <property type="evidence" value="ECO:0007669"/>
    <property type="project" value="InterPro"/>
</dbReference>
<dbReference type="Pfam" id="PF00573">
    <property type="entry name" value="Ribosomal_L4"/>
    <property type="match status" value="1"/>
</dbReference>
<evidence type="ECO:0000256" key="2">
    <source>
        <dbReference type="ARBA" id="ARBA00022730"/>
    </source>
</evidence>
<evidence type="ECO:0000256" key="3">
    <source>
        <dbReference type="ARBA" id="ARBA00022884"/>
    </source>
</evidence>
<dbReference type="PANTHER" id="PTHR10746">
    <property type="entry name" value="50S RIBOSOMAL PROTEIN L4"/>
    <property type="match status" value="1"/>
</dbReference>
<sequence>MELMVKGADALTVSETTFGREFNEALVHQVVVAFAAGARQGTRAQKTRSEVSGGGAKPWRQKGTGRARAGTIRSPIWRTGGVTFAAKPQDHSQKVNKKMYRGAMKSILSELVRQERLIVVDNFSVEAPKTKELVAKLKELELTDALIVTSEVDENLFLAARNLYKVDARDVAGLDPVSLIAFDKVVITADAVKQVEEMLA</sequence>
<keyword evidence="5 7" id="KW-0687">Ribonucleoprotein</keyword>
<reference evidence="10 11" key="1">
    <citation type="journal article" date="2016" name="Syst. Appl. Microbiol.">
        <title>Vibrio bivalvicida sp. nov., a novel larval pathogen for bivalve molluscs reared in a hatchery.</title>
        <authorList>
            <person name="Dubert J."/>
            <person name="Romalde J.L."/>
            <person name="Prado S."/>
            <person name="Barja J.L."/>
        </authorList>
    </citation>
    <scope>NUCLEOTIDE SEQUENCE [LARGE SCALE GENOMIC DNA]</scope>
    <source>
        <strain evidence="10 11">605</strain>
    </source>
</reference>
<proteinExistence type="inferred from homology"/>
<protein>
    <recommendedName>
        <fullName evidence="6 7">Large ribosomal subunit protein uL4</fullName>
    </recommendedName>
</protein>
<evidence type="ECO:0000256" key="1">
    <source>
        <dbReference type="ARBA" id="ARBA00010528"/>
    </source>
</evidence>
<feature type="region of interest" description="Disordered" evidence="8">
    <location>
        <begin position="42"/>
        <end position="65"/>
    </location>
</feature>
<dbReference type="PANTHER" id="PTHR10746:SF6">
    <property type="entry name" value="LARGE RIBOSOMAL SUBUNIT PROTEIN UL4M"/>
    <property type="match status" value="1"/>
</dbReference>
<dbReference type="NCBIfam" id="TIGR03953">
    <property type="entry name" value="rplD_bact"/>
    <property type="match status" value="1"/>
</dbReference>
<dbReference type="GO" id="GO:0006412">
    <property type="term" value="P:translation"/>
    <property type="evidence" value="ECO:0007669"/>
    <property type="project" value="UniProtKB-UniRule"/>
</dbReference>
<keyword evidence="4 7" id="KW-0689">Ribosomal protein</keyword>
<dbReference type="Proteomes" id="UP000078406">
    <property type="component" value="Unassembled WGS sequence"/>
</dbReference>
<evidence type="ECO:0000256" key="7">
    <source>
        <dbReference type="HAMAP-Rule" id="MF_01328"/>
    </source>
</evidence>
<evidence type="ECO:0000313" key="10">
    <source>
        <dbReference type="EMBL" id="OAJ94513.1"/>
    </source>
</evidence>
<keyword evidence="2 7" id="KW-0699">rRNA-binding</keyword>
<organism evidence="10 11">
    <name type="scientific">Vibrio bivalvicida</name>
    <dbReference type="NCBI Taxonomy" id="1276888"/>
    <lineage>
        <taxon>Bacteria</taxon>
        <taxon>Pseudomonadati</taxon>
        <taxon>Pseudomonadota</taxon>
        <taxon>Gammaproteobacteria</taxon>
        <taxon>Vibrionales</taxon>
        <taxon>Vibrionaceae</taxon>
        <taxon>Vibrio</taxon>
        <taxon>Vibrio oreintalis group</taxon>
    </lineage>
</organism>
<gene>
    <name evidence="7 10" type="primary">rplD</name>
    <name evidence="9" type="ORF">ACED39_07975</name>
    <name evidence="10" type="ORF">APB76_09345</name>
</gene>
<dbReference type="EMBL" id="LLEI02000024">
    <property type="protein sequence ID" value="OAJ94513.1"/>
    <property type="molecule type" value="Genomic_DNA"/>
</dbReference>
<evidence type="ECO:0000256" key="8">
    <source>
        <dbReference type="SAM" id="MobiDB-lite"/>
    </source>
</evidence>
<comment type="similarity">
    <text evidence="1 7">Belongs to the universal ribosomal protein uL4 family.</text>
</comment>
<name>A0A177Y0X2_9VIBR</name>
<dbReference type="EMBL" id="JBGOOS010000008">
    <property type="protein sequence ID" value="MEZ8208712.1"/>
    <property type="molecule type" value="Genomic_DNA"/>
</dbReference>
<comment type="function">
    <text evidence="7">Forms part of the polypeptide exit tunnel.</text>
</comment>
<dbReference type="SUPFAM" id="SSF52166">
    <property type="entry name" value="Ribosomal protein L4"/>
    <property type="match status" value="1"/>
</dbReference>
<evidence type="ECO:0000313" key="9">
    <source>
        <dbReference type="EMBL" id="MEZ8208712.1"/>
    </source>
</evidence>
<dbReference type="FunFam" id="3.40.1370.10:FF:000001">
    <property type="entry name" value="50S ribosomal protein L4"/>
    <property type="match status" value="1"/>
</dbReference>
<evidence type="ECO:0000256" key="5">
    <source>
        <dbReference type="ARBA" id="ARBA00023274"/>
    </source>
</evidence>
<evidence type="ECO:0000313" key="12">
    <source>
        <dbReference type="Proteomes" id="UP001569151"/>
    </source>
</evidence>
<dbReference type="GO" id="GO:0005840">
    <property type="term" value="C:ribosome"/>
    <property type="evidence" value="ECO:0007669"/>
    <property type="project" value="UniProtKB-KW"/>
</dbReference>
<dbReference type="RefSeq" id="WP_054962920.1">
    <property type="nucleotide sequence ID" value="NZ_JBGOOF010000010.1"/>
</dbReference>
<keyword evidence="3 7" id="KW-0694">RNA-binding</keyword>
<comment type="function">
    <text evidence="7">One of the primary rRNA binding proteins, this protein initially binds near the 5'-end of the 23S rRNA. It is important during the early stages of 50S assembly. It makes multiple contacts with different domains of the 23S rRNA in the assembled 50S subunit and ribosome.</text>
</comment>
<dbReference type="Gene3D" id="3.40.1370.10">
    <property type="match status" value="1"/>
</dbReference>
<evidence type="ECO:0000313" key="11">
    <source>
        <dbReference type="Proteomes" id="UP000078406"/>
    </source>
</evidence>
<accession>A0A177Y0X2</accession>
<dbReference type="Proteomes" id="UP001569151">
    <property type="component" value="Unassembled WGS sequence"/>
</dbReference>
<comment type="caution">
    <text evidence="10">The sequence shown here is derived from an EMBL/GenBank/DDBJ whole genome shotgun (WGS) entry which is preliminary data.</text>
</comment>
<comment type="subunit">
    <text evidence="7">Part of the 50S ribosomal subunit.</text>
</comment>
<keyword evidence="12" id="KW-1185">Reference proteome</keyword>
<dbReference type="InterPro" id="IPR002136">
    <property type="entry name" value="Ribosomal_uL4"/>
</dbReference>
<dbReference type="InterPro" id="IPR013005">
    <property type="entry name" value="Ribosomal_uL4-like"/>
</dbReference>
<dbReference type="GO" id="GO:0019843">
    <property type="term" value="F:rRNA binding"/>
    <property type="evidence" value="ECO:0007669"/>
    <property type="project" value="UniProtKB-UniRule"/>
</dbReference>